<protein>
    <submittedName>
        <fullName evidence="1">Uncharacterized protein</fullName>
    </submittedName>
</protein>
<organism evidence="1 2">
    <name type="scientific">Melipona quadrifasciata</name>
    <dbReference type="NCBI Taxonomy" id="166423"/>
    <lineage>
        <taxon>Eukaryota</taxon>
        <taxon>Metazoa</taxon>
        <taxon>Ecdysozoa</taxon>
        <taxon>Arthropoda</taxon>
        <taxon>Hexapoda</taxon>
        <taxon>Insecta</taxon>
        <taxon>Pterygota</taxon>
        <taxon>Neoptera</taxon>
        <taxon>Endopterygota</taxon>
        <taxon>Hymenoptera</taxon>
        <taxon>Apocrita</taxon>
        <taxon>Aculeata</taxon>
        <taxon>Apoidea</taxon>
        <taxon>Anthophila</taxon>
        <taxon>Apidae</taxon>
        <taxon>Melipona</taxon>
    </lineage>
</organism>
<dbReference type="EMBL" id="KQ435876">
    <property type="protein sequence ID" value="KOX70124.1"/>
    <property type="molecule type" value="Genomic_DNA"/>
</dbReference>
<gene>
    <name evidence="1" type="ORF">WN51_04864</name>
</gene>
<name>A0A0N0U3S8_9HYME</name>
<sequence length="72" mass="8545">MWKEDDIEIKREDAGLCSTLENLLAFRFERIARGILFTCSMELRVELPQRLHCSLFQTFGHFRFPPELGRND</sequence>
<evidence type="ECO:0000313" key="1">
    <source>
        <dbReference type="EMBL" id="KOX70124.1"/>
    </source>
</evidence>
<evidence type="ECO:0000313" key="2">
    <source>
        <dbReference type="Proteomes" id="UP000053105"/>
    </source>
</evidence>
<reference evidence="1 2" key="1">
    <citation type="submission" date="2015-07" db="EMBL/GenBank/DDBJ databases">
        <title>The genome of Melipona quadrifasciata.</title>
        <authorList>
            <person name="Pan H."/>
            <person name="Kapheim K."/>
        </authorList>
    </citation>
    <scope>NUCLEOTIDE SEQUENCE [LARGE SCALE GENOMIC DNA]</scope>
    <source>
        <strain evidence="1">0111107301</strain>
        <tissue evidence="1">Whole body</tissue>
    </source>
</reference>
<proteinExistence type="predicted"/>
<keyword evidence="2" id="KW-1185">Reference proteome</keyword>
<dbReference type="AlphaFoldDB" id="A0A0N0U3S8"/>
<accession>A0A0N0U3S8</accession>
<dbReference type="Proteomes" id="UP000053105">
    <property type="component" value="Unassembled WGS sequence"/>
</dbReference>